<reference evidence="1 2" key="1">
    <citation type="submission" date="2024-04" db="EMBL/GenBank/DDBJ databases">
        <authorList>
            <person name="Fracassetti M."/>
        </authorList>
    </citation>
    <scope>NUCLEOTIDE SEQUENCE [LARGE SCALE GENOMIC DNA]</scope>
</reference>
<protein>
    <recommendedName>
        <fullName evidence="3">Protein FAR1-RELATED SEQUENCE</fullName>
    </recommendedName>
</protein>
<evidence type="ECO:0008006" key="3">
    <source>
        <dbReference type="Google" id="ProtNLM"/>
    </source>
</evidence>
<accession>A0AAV2D403</accession>
<gene>
    <name evidence="1" type="ORF">LTRI10_LOCUS10793</name>
</gene>
<dbReference type="AlphaFoldDB" id="A0AAV2D403"/>
<keyword evidence="2" id="KW-1185">Reference proteome</keyword>
<proteinExistence type="predicted"/>
<dbReference type="PANTHER" id="PTHR47718">
    <property type="entry name" value="OS01G0519700 PROTEIN"/>
    <property type="match status" value="1"/>
</dbReference>
<dbReference type="Proteomes" id="UP001497516">
    <property type="component" value="Chromosome 2"/>
</dbReference>
<evidence type="ECO:0000313" key="1">
    <source>
        <dbReference type="EMBL" id="CAL1366771.1"/>
    </source>
</evidence>
<dbReference type="EMBL" id="OZ034815">
    <property type="protein sequence ID" value="CAL1366771.1"/>
    <property type="molecule type" value="Genomic_DNA"/>
</dbReference>
<name>A0AAV2D403_9ROSI</name>
<sequence>MTAVQYTFRVAHEKGYYVQYMDDRNVLTHLFLAHPESVVMLRAWHHVIVIDATYKANKYDMPWVEIVGMTPVGLNFVIASVNRPLTAVSRQSNRGASSLGTFSGELASGDGRLLR</sequence>
<dbReference type="PANTHER" id="PTHR47718:SF3">
    <property type="entry name" value="PROTEIN FAR1-RELATED SEQUENCE 5-LIKE"/>
    <property type="match status" value="1"/>
</dbReference>
<evidence type="ECO:0000313" key="2">
    <source>
        <dbReference type="Proteomes" id="UP001497516"/>
    </source>
</evidence>
<organism evidence="1 2">
    <name type="scientific">Linum trigynum</name>
    <dbReference type="NCBI Taxonomy" id="586398"/>
    <lineage>
        <taxon>Eukaryota</taxon>
        <taxon>Viridiplantae</taxon>
        <taxon>Streptophyta</taxon>
        <taxon>Embryophyta</taxon>
        <taxon>Tracheophyta</taxon>
        <taxon>Spermatophyta</taxon>
        <taxon>Magnoliopsida</taxon>
        <taxon>eudicotyledons</taxon>
        <taxon>Gunneridae</taxon>
        <taxon>Pentapetalae</taxon>
        <taxon>rosids</taxon>
        <taxon>fabids</taxon>
        <taxon>Malpighiales</taxon>
        <taxon>Linaceae</taxon>
        <taxon>Linum</taxon>
    </lineage>
</organism>